<comment type="caution">
    <text evidence="1">The sequence shown here is derived from an EMBL/GenBank/DDBJ whole genome shotgun (WGS) entry which is preliminary data.</text>
</comment>
<organism evidence="1 2">
    <name type="scientific">Entamoeba nuttalli</name>
    <dbReference type="NCBI Taxonomy" id="412467"/>
    <lineage>
        <taxon>Eukaryota</taxon>
        <taxon>Amoebozoa</taxon>
        <taxon>Evosea</taxon>
        <taxon>Archamoebae</taxon>
        <taxon>Mastigamoebida</taxon>
        <taxon>Entamoebidae</taxon>
        <taxon>Entamoeba</taxon>
    </lineage>
</organism>
<keyword evidence="2" id="KW-1185">Reference proteome</keyword>
<evidence type="ECO:0008006" key="3">
    <source>
        <dbReference type="Google" id="ProtNLM"/>
    </source>
</evidence>
<dbReference type="EMBL" id="BAAFRS010000083">
    <property type="protein sequence ID" value="GAB1221667.1"/>
    <property type="molecule type" value="Genomic_DNA"/>
</dbReference>
<name>A0ABQ0DFM8_9EUKA</name>
<gene>
    <name evidence="1" type="ORF">ENUP19_0083G0038</name>
</gene>
<dbReference type="Proteomes" id="UP001628156">
    <property type="component" value="Unassembled WGS sequence"/>
</dbReference>
<proteinExistence type="predicted"/>
<protein>
    <recommendedName>
        <fullName evidence="3">TATA-binding protein-associated phosphoprotein</fullName>
    </recommendedName>
</protein>
<sequence length="226" mass="26094">MSFNGSFNKHYIPVYPPHIKKEEGSKKIKRKNGTNEIQKSQLVLRDFLNYITSEQAIFIGLLSLEAKVIIGKPLKRSSVTRQYLRVISIEFDDGRIIECENEVEAKCIEKKKNDIKNGVSEKTAIRRFKTNKRTESTNILISFLKKMGYNFQSRLTEGKKDTSKLETVYKICKNNIELMDSNQIDQIGEQINKFLFNLVSSVVDPVVISNNEQIKKLLLPVIKKDY</sequence>
<evidence type="ECO:0000313" key="2">
    <source>
        <dbReference type="Proteomes" id="UP001628156"/>
    </source>
</evidence>
<evidence type="ECO:0000313" key="1">
    <source>
        <dbReference type="EMBL" id="GAB1221667.1"/>
    </source>
</evidence>
<reference evidence="1 2" key="1">
    <citation type="journal article" date="2019" name="PLoS Negl. Trop. Dis.">
        <title>Whole genome sequencing of Entamoeba nuttalli reveals mammalian host-related molecular signatures and a novel octapeptide-repeat surface protein.</title>
        <authorList>
            <person name="Tanaka M."/>
            <person name="Makiuchi T."/>
            <person name="Komiyama T."/>
            <person name="Shiina T."/>
            <person name="Osaki K."/>
            <person name="Tachibana H."/>
        </authorList>
    </citation>
    <scope>NUCLEOTIDE SEQUENCE [LARGE SCALE GENOMIC DNA]</scope>
    <source>
        <strain evidence="1 2">P19-061405</strain>
    </source>
</reference>
<accession>A0ABQ0DFM8</accession>